<dbReference type="KEGG" id="mbe:MBM_06334"/>
<reference evidence="2 3" key="1">
    <citation type="journal article" date="2012" name="BMC Genomics">
        <title>Sequencing the genome of Marssonina brunnea reveals fungus-poplar co-evolution.</title>
        <authorList>
            <person name="Zhu S."/>
            <person name="Cao Y.-Z."/>
            <person name="Jiang C."/>
            <person name="Tan B.-Y."/>
            <person name="Wang Z."/>
            <person name="Feng S."/>
            <person name="Zhang L."/>
            <person name="Su X.-H."/>
            <person name="Brejova B."/>
            <person name="Vinar T."/>
            <person name="Xu M."/>
            <person name="Wang M.-X."/>
            <person name="Zhang S.-G."/>
            <person name="Huang M.-R."/>
            <person name="Wu R."/>
            <person name="Zhou Y."/>
        </authorList>
    </citation>
    <scope>NUCLEOTIDE SEQUENCE [LARGE SCALE GENOMIC DNA]</scope>
    <source>
        <strain evidence="2 3">MB_m1</strain>
    </source>
</reference>
<name>K1WRQ9_MARBU</name>
<feature type="compositionally biased region" description="Acidic residues" evidence="1">
    <location>
        <begin position="201"/>
        <end position="222"/>
    </location>
</feature>
<dbReference type="InParanoid" id="K1WRQ9"/>
<gene>
    <name evidence="2" type="ORF">MBM_06334</name>
</gene>
<feature type="region of interest" description="Disordered" evidence="1">
    <location>
        <begin position="367"/>
        <end position="473"/>
    </location>
</feature>
<protein>
    <submittedName>
        <fullName evidence="2">Uncharacterized protein</fullName>
    </submittedName>
</protein>
<feature type="compositionally biased region" description="Basic and acidic residues" evidence="1">
    <location>
        <begin position="437"/>
        <end position="452"/>
    </location>
</feature>
<evidence type="ECO:0000313" key="3">
    <source>
        <dbReference type="Proteomes" id="UP000006753"/>
    </source>
</evidence>
<dbReference type="OrthoDB" id="5422861at2759"/>
<dbReference type="Proteomes" id="UP000006753">
    <property type="component" value="Unassembled WGS sequence"/>
</dbReference>
<dbReference type="GeneID" id="18762269"/>
<dbReference type="EMBL" id="JH921441">
    <property type="protein sequence ID" value="EKD15706.1"/>
    <property type="molecule type" value="Genomic_DNA"/>
</dbReference>
<sequence>MGKGKGKAGRREAKLAAKKLNQVPKIPGVPKPAQPQKKAKKIPSREKKSTINTNMPGPAAYPIPMGRPKPFTKSPQHAKWPTLFKKHLQLIESQIRALDRIMQSMKLDMVTMPEKERLEYELGERGNWRVICGMMDRTREVLAMARQAARGILPSRALQDKKGLGVTGTNYEPLGPQLQKKAADLGYDPTGKGELGRNSEDVDEDGDTEMSDVSDDTDSEASDSDKEGADSDAAVESNNSDFVQPNIGAKFPRFPNAENSETIESSSNKENKPAGVEPNPYFVVDLEPTPVELNDSVGEKNTRKRRREEEKELRRANKEAKKAAHKATKDAAAADASTLPKEATPPLEPRVDFAALEVKLKAEIAAGTKAQEEAKVAQSAEGNKSKKKRRRSNDGESDEVAEKKAKIDKSEKKKRKAEESVADEDFLEKKSKKEKKEKKEKEEKEKKRKADDSADQEEVEESTKKKRKHKSAS</sequence>
<evidence type="ECO:0000256" key="1">
    <source>
        <dbReference type="SAM" id="MobiDB-lite"/>
    </source>
</evidence>
<dbReference type="AlphaFoldDB" id="K1WRQ9"/>
<dbReference type="eggNOG" id="ENOG502TFRM">
    <property type="taxonomic scope" value="Eukaryota"/>
</dbReference>
<feature type="compositionally biased region" description="Basic and acidic residues" evidence="1">
    <location>
        <begin position="400"/>
        <end position="419"/>
    </location>
</feature>
<feature type="compositionally biased region" description="Basic residues" evidence="1">
    <location>
        <begin position="464"/>
        <end position="473"/>
    </location>
</feature>
<feature type="compositionally biased region" description="Basic and acidic residues" evidence="1">
    <location>
        <begin position="297"/>
        <end position="322"/>
    </location>
</feature>
<evidence type="ECO:0000313" key="2">
    <source>
        <dbReference type="EMBL" id="EKD15706.1"/>
    </source>
</evidence>
<feature type="region of interest" description="Disordered" evidence="1">
    <location>
        <begin position="182"/>
        <end position="349"/>
    </location>
</feature>
<feature type="region of interest" description="Disordered" evidence="1">
    <location>
        <begin position="1"/>
        <end position="61"/>
    </location>
</feature>
<organism evidence="2 3">
    <name type="scientific">Marssonina brunnea f. sp. multigermtubi (strain MB_m1)</name>
    <name type="common">Marssonina leaf spot fungus</name>
    <dbReference type="NCBI Taxonomy" id="1072389"/>
    <lineage>
        <taxon>Eukaryota</taxon>
        <taxon>Fungi</taxon>
        <taxon>Dikarya</taxon>
        <taxon>Ascomycota</taxon>
        <taxon>Pezizomycotina</taxon>
        <taxon>Leotiomycetes</taxon>
        <taxon>Helotiales</taxon>
        <taxon>Drepanopezizaceae</taxon>
        <taxon>Drepanopeziza</taxon>
    </lineage>
</organism>
<accession>K1WRQ9</accession>
<dbReference type="HOGENOM" id="CLU_683327_0_0_1"/>
<dbReference type="OMA" id="GPWRILC"/>
<keyword evidence="3" id="KW-1185">Reference proteome</keyword>
<feature type="compositionally biased region" description="Polar residues" evidence="1">
    <location>
        <begin position="257"/>
        <end position="266"/>
    </location>
</feature>
<proteinExistence type="predicted"/>